<keyword evidence="6" id="KW-1185">Reference proteome</keyword>
<dbReference type="InterPro" id="IPR039199">
    <property type="entry name" value="FAM91"/>
</dbReference>
<dbReference type="InterPro" id="IPR028091">
    <property type="entry name" value="FAM91_N_dom"/>
</dbReference>
<evidence type="ECO:0000313" key="6">
    <source>
        <dbReference type="Proteomes" id="UP000324897"/>
    </source>
</evidence>
<evidence type="ECO:0000313" key="5">
    <source>
        <dbReference type="EMBL" id="TVT96811.1"/>
    </source>
</evidence>
<evidence type="ECO:0000259" key="3">
    <source>
        <dbReference type="Pfam" id="PF14647"/>
    </source>
</evidence>
<name>A0A5J9SCF5_9POAL</name>
<comment type="similarity">
    <text evidence="1">Belongs to the FAM91 family.</text>
</comment>
<feature type="domain" description="FAM91 C-terminal" evidence="4">
    <location>
        <begin position="769"/>
        <end position="837"/>
    </location>
</feature>
<organism evidence="5 6">
    <name type="scientific">Eragrostis curvula</name>
    <name type="common">weeping love grass</name>
    <dbReference type="NCBI Taxonomy" id="38414"/>
    <lineage>
        <taxon>Eukaryota</taxon>
        <taxon>Viridiplantae</taxon>
        <taxon>Streptophyta</taxon>
        <taxon>Embryophyta</taxon>
        <taxon>Tracheophyta</taxon>
        <taxon>Spermatophyta</taxon>
        <taxon>Magnoliopsida</taxon>
        <taxon>Liliopsida</taxon>
        <taxon>Poales</taxon>
        <taxon>Poaceae</taxon>
        <taxon>PACMAD clade</taxon>
        <taxon>Chloridoideae</taxon>
        <taxon>Eragrostideae</taxon>
        <taxon>Eragrostidinae</taxon>
        <taxon>Eragrostis</taxon>
    </lineage>
</organism>
<sequence>MSATVEEQMVVKAIREECPWESLPKRLQSTLQTKEEWHRRILNHCIRKRLQWNTCFARRVCREGEYYEEMMRYLRRNLALYPYHLADYICRVLRISPFRYYCDLLFEVMKNGNEQPYDSIPNFTAADALRLTGVGRNEFIDIMNKCRSKKLMWKLNKSIAKEMLPTQPVDFPVESWWGVCLVNFTLEEFKKLSDEETATIDKICKEEANSYVLFDPKIIDGLYKRGLVYFDVPVYPHDRFKVSRLEGFVSNKEQSYEDPIEELLYNVFVVSSANATVAELAATLQADLNQLQAAASFACRLGWAVKLVDADSVLNDEGAHAFPSSILSDDEEGSNTSINSEKSGQQLISMDSDGPRKLSGTAHVGFVVDANVTSYLMMGSLSPGLKSHAVTLYEAGKLGDSCIAELCSDLASLEGKKFEGVLEEFANHAFSLRHFLECLQSGGVSANEITDTAGESKTPTSSLNDVDNATSRWAEVKIEGIVDDNHDEFPKNNQGTDDLDSRNQNILSTAMALSESGESMVKCDAENGSTAQLDASTGARVMKNKRKYKVDILRCESLASLAPATLERLFLRDYDIIVSMVPLPSSSVLPGPSGPIHFGPPSYSSMTPWMKLVLYTAGHCGPVSAVFMKGLRFRLLPEPLAGCEKALIWSWDCSVVGGLGGKFEGSLVKGNLLLHCLNSMLKQSAVLVQPLSINDLNSSGNLVTVDIPLPLKNNDESIASAVAQTNLPKEQVFNLASVLKDLSSKFELSTLGYLRLLRLHRIDESDKSVPEDASYQWVPLSLEFGIPLFNPKLCERICERVVASRMLQREDLTEHCDVMQNVRRRLRELCNEYQPTGPIAKLFNKRGSSRDLPRVLINNISGKWNLSNEPSTPSSRGAPSEHDRLKFAGRQRCRTEVVSFDGSTVRSYALAPENNESATKPFYGEQSSQHDVRTDQEDTDGKDVVLPGVNLIFDGAELHPFDIAACLQARQPIWLIAEASAASSVLT</sequence>
<feature type="domain" description="FAM91 C-terminal" evidence="4">
    <location>
        <begin position="363"/>
        <end position="443"/>
    </location>
</feature>
<dbReference type="InterPro" id="IPR028097">
    <property type="entry name" value="FAM91_C_dom"/>
</dbReference>
<feature type="region of interest" description="Disordered" evidence="2">
    <location>
        <begin position="916"/>
        <end position="939"/>
    </location>
</feature>
<evidence type="ECO:0000259" key="4">
    <source>
        <dbReference type="Pfam" id="PF14648"/>
    </source>
</evidence>
<evidence type="ECO:0008006" key="7">
    <source>
        <dbReference type="Google" id="ProtNLM"/>
    </source>
</evidence>
<feature type="domain" description="FAM91 N-terminal" evidence="3">
    <location>
        <begin position="14"/>
        <end position="308"/>
    </location>
</feature>
<reference evidence="5 6" key="1">
    <citation type="journal article" date="2019" name="Sci. Rep.">
        <title>A high-quality genome of Eragrostis curvula grass provides insights into Poaceae evolution and supports new strategies to enhance forage quality.</title>
        <authorList>
            <person name="Carballo J."/>
            <person name="Santos B.A.C.M."/>
            <person name="Zappacosta D."/>
            <person name="Garbus I."/>
            <person name="Selva J.P."/>
            <person name="Gallo C.A."/>
            <person name="Diaz A."/>
            <person name="Albertini E."/>
            <person name="Caccamo M."/>
            <person name="Echenique V."/>
        </authorList>
    </citation>
    <scope>NUCLEOTIDE SEQUENCE [LARGE SCALE GENOMIC DNA]</scope>
    <source>
        <strain evidence="6">cv. Victoria</strain>
        <tissue evidence="5">Leaf</tissue>
    </source>
</reference>
<feature type="region of interest" description="Disordered" evidence="2">
    <location>
        <begin position="324"/>
        <end position="352"/>
    </location>
</feature>
<feature type="compositionally biased region" description="Basic and acidic residues" evidence="2">
    <location>
        <begin position="928"/>
        <end position="939"/>
    </location>
</feature>
<evidence type="ECO:0000256" key="1">
    <source>
        <dbReference type="ARBA" id="ARBA00010319"/>
    </source>
</evidence>
<dbReference type="PANTHER" id="PTHR28441">
    <property type="entry name" value="PROTEIN FAM91A1"/>
    <property type="match status" value="1"/>
</dbReference>
<dbReference type="AlphaFoldDB" id="A0A5J9SCF5"/>
<dbReference type="OrthoDB" id="275996at2759"/>
<dbReference type="EMBL" id="RWGY01001123">
    <property type="protein sequence ID" value="TVT96811.1"/>
    <property type="molecule type" value="Genomic_DNA"/>
</dbReference>
<dbReference type="Proteomes" id="UP000324897">
    <property type="component" value="Unassembled WGS sequence"/>
</dbReference>
<dbReference type="Pfam" id="PF14648">
    <property type="entry name" value="FAM91_C"/>
    <property type="match status" value="3"/>
</dbReference>
<dbReference type="PANTHER" id="PTHR28441:SF2">
    <property type="entry name" value="PROTEIN FAM91A1"/>
    <property type="match status" value="1"/>
</dbReference>
<dbReference type="Gramene" id="TVT96811">
    <property type="protein sequence ID" value="TVT96811"/>
    <property type="gene ID" value="EJB05_57979"/>
</dbReference>
<comment type="caution">
    <text evidence="5">The sequence shown here is derived from an EMBL/GenBank/DDBJ whole genome shotgun (WGS) entry which is preliminary data.</text>
</comment>
<protein>
    <recommendedName>
        <fullName evidence="7">FAM91 N-terminal domain-containing protein</fullName>
    </recommendedName>
</protein>
<accession>A0A5J9SCF5</accession>
<feature type="domain" description="FAM91 C-terminal" evidence="4">
    <location>
        <begin position="544"/>
        <end position="766"/>
    </location>
</feature>
<evidence type="ECO:0000256" key="2">
    <source>
        <dbReference type="SAM" id="MobiDB-lite"/>
    </source>
</evidence>
<dbReference type="Pfam" id="PF14647">
    <property type="entry name" value="FAM91_N"/>
    <property type="match status" value="1"/>
</dbReference>
<feature type="compositionally biased region" description="Polar residues" evidence="2">
    <location>
        <begin position="334"/>
        <end position="349"/>
    </location>
</feature>
<gene>
    <name evidence="5" type="ORF">EJB05_57979</name>
</gene>
<proteinExistence type="inferred from homology"/>